<gene>
    <name evidence="2" type="primary">Ge-1</name>
    <name evidence="2" type="ORF">EVAR_87810_1</name>
</gene>
<evidence type="ECO:0000259" key="1">
    <source>
        <dbReference type="Pfam" id="PF16529"/>
    </source>
</evidence>
<dbReference type="Proteomes" id="UP000299102">
    <property type="component" value="Unassembled WGS sequence"/>
</dbReference>
<keyword evidence="3" id="KW-1185">Reference proteome</keyword>
<organism evidence="2 3">
    <name type="scientific">Eumeta variegata</name>
    <name type="common">Bagworm moth</name>
    <name type="synonym">Eumeta japonica</name>
    <dbReference type="NCBI Taxonomy" id="151549"/>
    <lineage>
        <taxon>Eukaryota</taxon>
        <taxon>Metazoa</taxon>
        <taxon>Ecdysozoa</taxon>
        <taxon>Arthropoda</taxon>
        <taxon>Hexapoda</taxon>
        <taxon>Insecta</taxon>
        <taxon>Pterygota</taxon>
        <taxon>Neoptera</taxon>
        <taxon>Endopterygota</taxon>
        <taxon>Lepidoptera</taxon>
        <taxon>Glossata</taxon>
        <taxon>Ditrysia</taxon>
        <taxon>Tineoidea</taxon>
        <taxon>Psychidae</taxon>
        <taxon>Oiketicinae</taxon>
        <taxon>Eumeta</taxon>
    </lineage>
</organism>
<feature type="domain" description="Enhancer of mRNA-decapping protein 4 WD40 repeat region" evidence="1">
    <location>
        <begin position="46"/>
        <end position="120"/>
    </location>
</feature>
<name>A0A4C1Z669_EUMVA</name>
<proteinExistence type="predicted"/>
<comment type="caution">
    <text evidence="2">The sequence shown here is derived from an EMBL/GenBank/DDBJ whole genome shotgun (WGS) entry which is preliminary data.</text>
</comment>
<evidence type="ECO:0000313" key="3">
    <source>
        <dbReference type="Proteomes" id="UP000299102"/>
    </source>
</evidence>
<dbReference type="OrthoDB" id="21128at2759"/>
<dbReference type="EMBL" id="BGZK01001571">
    <property type="protein sequence ID" value="GBP82564.1"/>
    <property type="molecule type" value="Genomic_DNA"/>
</dbReference>
<sequence length="158" mass="17230">MHPSKMLPKPETTQTISFSEGDGVYSSEVFASDVMVTTNAGTHNHGSSKVKLKSIVDYNWEPKFYTGQLLAVHMNGKYLAYSIKAANPANPGTWNGMVRVIYSSETGSDQRALIKGMQGEGIARGAKATWGLSPEIVRTIYAALIELHVRFVHLGTGR</sequence>
<dbReference type="STRING" id="151549.A0A4C1Z669"/>
<reference evidence="2 3" key="1">
    <citation type="journal article" date="2019" name="Commun. Biol.">
        <title>The bagworm genome reveals a unique fibroin gene that provides high tensile strength.</title>
        <authorList>
            <person name="Kono N."/>
            <person name="Nakamura H."/>
            <person name="Ohtoshi R."/>
            <person name="Tomita M."/>
            <person name="Numata K."/>
            <person name="Arakawa K."/>
        </authorList>
    </citation>
    <scope>NUCLEOTIDE SEQUENCE [LARGE SCALE GENOMIC DNA]</scope>
</reference>
<dbReference type="Pfam" id="PF16529">
    <property type="entry name" value="Ge1_WD40"/>
    <property type="match status" value="1"/>
</dbReference>
<accession>A0A4C1Z669</accession>
<evidence type="ECO:0000313" key="2">
    <source>
        <dbReference type="EMBL" id="GBP82564.1"/>
    </source>
</evidence>
<dbReference type="InterPro" id="IPR032401">
    <property type="entry name" value="EDC4_WD40"/>
</dbReference>
<dbReference type="AlphaFoldDB" id="A0A4C1Z669"/>
<protein>
    <submittedName>
        <fullName evidence="2">Enhancer of mRNA-decapping protein 4 homolog</fullName>
    </submittedName>
</protein>